<protein>
    <recommendedName>
        <fullName evidence="3">DDE Tnp4 domain-containing protein</fullName>
    </recommendedName>
</protein>
<comment type="caution">
    <text evidence="1">The sequence shown here is derived from an EMBL/GenBank/DDBJ whole genome shotgun (WGS) entry which is preliminary data.</text>
</comment>
<accession>A0A0L6V7H8</accession>
<name>A0A0L6V7H8_9BASI</name>
<keyword evidence="2" id="KW-1185">Reference proteome</keyword>
<reference evidence="1 2" key="1">
    <citation type="submission" date="2015-08" db="EMBL/GenBank/DDBJ databases">
        <title>Next Generation Sequencing and Analysis of the Genome of Puccinia sorghi L Schw, the Causal Agent of Maize Common Rust.</title>
        <authorList>
            <person name="Rochi L."/>
            <person name="Burguener G."/>
            <person name="Darino M."/>
            <person name="Turjanski A."/>
            <person name="Kreff E."/>
            <person name="Dieguez M.J."/>
            <person name="Sacco F."/>
        </authorList>
    </citation>
    <scope>NUCLEOTIDE SEQUENCE [LARGE SCALE GENOMIC DNA]</scope>
    <source>
        <strain evidence="1 2">RO10H11247</strain>
    </source>
</reference>
<dbReference type="OrthoDB" id="1681765at2759"/>
<evidence type="ECO:0000313" key="1">
    <source>
        <dbReference type="EMBL" id="KNZ56756.1"/>
    </source>
</evidence>
<evidence type="ECO:0008006" key="3">
    <source>
        <dbReference type="Google" id="ProtNLM"/>
    </source>
</evidence>
<gene>
    <name evidence="1" type="ORF">VP01_2326g3</name>
</gene>
<organism evidence="1 2">
    <name type="scientific">Puccinia sorghi</name>
    <dbReference type="NCBI Taxonomy" id="27349"/>
    <lineage>
        <taxon>Eukaryota</taxon>
        <taxon>Fungi</taxon>
        <taxon>Dikarya</taxon>
        <taxon>Basidiomycota</taxon>
        <taxon>Pucciniomycotina</taxon>
        <taxon>Pucciniomycetes</taxon>
        <taxon>Pucciniales</taxon>
        <taxon>Pucciniaceae</taxon>
        <taxon>Puccinia</taxon>
    </lineage>
</organism>
<dbReference type="VEuPathDB" id="FungiDB:VP01_2326g3"/>
<dbReference type="STRING" id="27349.A0A0L6V7H8"/>
<dbReference type="EMBL" id="LAVV01007199">
    <property type="protein sequence ID" value="KNZ56756.1"/>
    <property type="molecule type" value="Genomic_DNA"/>
</dbReference>
<proteinExistence type="predicted"/>
<evidence type="ECO:0000313" key="2">
    <source>
        <dbReference type="Proteomes" id="UP000037035"/>
    </source>
</evidence>
<dbReference type="AlphaFoldDB" id="A0A0L6V7H8"/>
<sequence length="123" mass="14580">AELFNLRHSTLQNVIEQVFGFLKERFKIILTASNYKLEQQYNCMISCACIHNSNILWNGHSDQTFKQSEANLGNQPVQQKNDDVYPFQQLKNSRECKECDNWQDQIAEYLWKQYIATLQKRCI</sequence>
<dbReference type="Proteomes" id="UP000037035">
    <property type="component" value="Unassembled WGS sequence"/>
</dbReference>
<feature type="non-terminal residue" evidence="1">
    <location>
        <position position="1"/>
    </location>
</feature>